<comment type="similarity">
    <text evidence="1">Belongs to the ROK (NagC/XylR) family.</text>
</comment>
<dbReference type="EMBL" id="CP031165">
    <property type="protein sequence ID" value="AXV09114.1"/>
    <property type="molecule type" value="Genomic_DNA"/>
</dbReference>
<dbReference type="SUPFAM" id="SSF53067">
    <property type="entry name" value="Actin-like ATPase domain"/>
    <property type="match status" value="1"/>
</dbReference>
<dbReference type="Gene3D" id="3.30.420.40">
    <property type="match status" value="2"/>
</dbReference>
<dbReference type="CDD" id="cd24076">
    <property type="entry name" value="ASKHA_ATPase_ROK_BsXylR-like"/>
    <property type="match status" value="1"/>
</dbReference>
<evidence type="ECO:0000256" key="1">
    <source>
        <dbReference type="ARBA" id="ARBA00006479"/>
    </source>
</evidence>
<dbReference type="Pfam" id="PF00480">
    <property type="entry name" value="ROK"/>
    <property type="match status" value="1"/>
</dbReference>
<dbReference type="InterPro" id="IPR043129">
    <property type="entry name" value="ATPase_NBD"/>
</dbReference>
<sequence>MLASAFMVGPAREATKGATRDSLRRHNLATVLRRVHRGGPQSRSALTAATGLNRSTIGALVAELVECGLVEEGEPEATGSAGRPSPLVRASTDHVVAAAVDIGTKWLTVAIGGIGGTLVTRVHRETNNDGRPYEETIAELCDLLDEVVGDLLPTQHLFAVGIAAPGVVRAHDGFVHFAPNLGWREVNLGADLAAHLGDDIVVFVANEAHLGARAEHLRGAGAGVEDLIYLSSEIGVGGGTIIAGRLQLGADGYSGEIGHIPVNTGPDATSCRCGSVGCLEAETGALALLALTGHQHTDHLSDAVRGIIATAAAGDEDVQRSLHEIGVRLGRGLAGMVNLLNPRRIVLGGYFADAFEFLAAGIDAELAQHTLSPSRSGVTIVPAALQEDSALLGALEIALEPLLLDPARSPAAAA</sequence>
<keyword evidence="3" id="KW-1185">Reference proteome</keyword>
<dbReference type="PANTHER" id="PTHR18964:SF149">
    <property type="entry name" value="BIFUNCTIONAL UDP-N-ACETYLGLUCOSAMINE 2-EPIMERASE_N-ACETYLMANNOSAMINE KINASE"/>
    <property type="match status" value="1"/>
</dbReference>
<proteinExistence type="inferred from homology"/>
<organism evidence="2 3">
    <name type="scientific">Euzebya pacifica</name>
    <dbReference type="NCBI Taxonomy" id="1608957"/>
    <lineage>
        <taxon>Bacteria</taxon>
        <taxon>Bacillati</taxon>
        <taxon>Actinomycetota</taxon>
        <taxon>Nitriliruptoria</taxon>
        <taxon>Euzebyales</taxon>
    </lineage>
</organism>
<accession>A0A346Y3R7</accession>
<evidence type="ECO:0000313" key="2">
    <source>
        <dbReference type="EMBL" id="AXV09114.1"/>
    </source>
</evidence>
<dbReference type="InterPro" id="IPR036390">
    <property type="entry name" value="WH_DNA-bd_sf"/>
</dbReference>
<dbReference type="AlphaFoldDB" id="A0A346Y3R7"/>
<dbReference type="InterPro" id="IPR036388">
    <property type="entry name" value="WH-like_DNA-bd_sf"/>
</dbReference>
<dbReference type="SUPFAM" id="SSF46785">
    <property type="entry name" value="Winged helix' DNA-binding domain"/>
    <property type="match status" value="1"/>
</dbReference>
<evidence type="ECO:0000313" key="3">
    <source>
        <dbReference type="Proteomes" id="UP000264006"/>
    </source>
</evidence>
<dbReference type="Proteomes" id="UP000264006">
    <property type="component" value="Chromosome"/>
</dbReference>
<reference evidence="2 3" key="1">
    <citation type="submission" date="2018-09" db="EMBL/GenBank/DDBJ databases">
        <title>Complete genome sequence of Euzebya sp. DY32-46 isolated from seawater of Pacific Ocean.</title>
        <authorList>
            <person name="Xu L."/>
            <person name="Wu Y.-H."/>
            <person name="Xu X.-W."/>
        </authorList>
    </citation>
    <scope>NUCLEOTIDE SEQUENCE [LARGE SCALE GENOMIC DNA]</scope>
    <source>
        <strain evidence="2 3">DY32-46</strain>
    </source>
</reference>
<dbReference type="Gene3D" id="1.10.10.10">
    <property type="entry name" value="Winged helix-like DNA-binding domain superfamily/Winged helix DNA-binding domain"/>
    <property type="match status" value="1"/>
</dbReference>
<dbReference type="KEGG" id="euz:DVS28_a4449"/>
<dbReference type="PANTHER" id="PTHR18964">
    <property type="entry name" value="ROK (REPRESSOR, ORF, KINASE) FAMILY"/>
    <property type="match status" value="1"/>
</dbReference>
<dbReference type="InterPro" id="IPR000600">
    <property type="entry name" value="ROK"/>
</dbReference>
<name>A0A346Y3R7_9ACTN</name>
<protein>
    <submittedName>
        <fullName evidence="2">Xylose-responsive transcription regulator, ROK family</fullName>
    </submittedName>
</protein>
<gene>
    <name evidence="2" type="ORF">DVS28_a4449</name>
</gene>